<dbReference type="GO" id="GO:0016787">
    <property type="term" value="F:hydrolase activity"/>
    <property type="evidence" value="ECO:0007669"/>
    <property type="project" value="UniProtKB-KW"/>
</dbReference>
<evidence type="ECO:0000259" key="8">
    <source>
        <dbReference type="PROSITE" id="PS51194"/>
    </source>
</evidence>
<feature type="domain" description="Helicase C-terminal" evidence="8">
    <location>
        <begin position="866"/>
        <end position="1016"/>
    </location>
</feature>
<proteinExistence type="predicted"/>
<evidence type="ECO:0000256" key="3">
    <source>
        <dbReference type="ARBA" id="ARBA00022806"/>
    </source>
</evidence>
<dbReference type="Gene3D" id="2.170.16.10">
    <property type="entry name" value="Hedgehog/Intein (Hint) domain"/>
    <property type="match status" value="2"/>
</dbReference>
<dbReference type="PRINTS" id="PR00379">
    <property type="entry name" value="INTEIN"/>
</dbReference>
<dbReference type="SUPFAM" id="SSF52540">
    <property type="entry name" value="P-loop containing nucleoside triphosphate hydrolases"/>
    <property type="match status" value="1"/>
</dbReference>
<dbReference type="SUPFAM" id="SSF51294">
    <property type="entry name" value="Hedgehog/intein (Hint) domain"/>
    <property type="match status" value="1"/>
</dbReference>
<dbReference type="InterPro" id="IPR027417">
    <property type="entry name" value="P-loop_NTPase"/>
</dbReference>
<dbReference type="InterPro" id="IPR004042">
    <property type="entry name" value="Intein_endonuc_central"/>
</dbReference>
<dbReference type="Pfam" id="PF00271">
    <property type="entry name" value="Helicase_C"/>
    <property type="match status" value="1"/>
</dbReference>
<dbReference type="GO" id="GO:0004386">
    <property type="term" value="F:helicase activity"/>
    <property type="evidence" value="ECO:0007669"/>
    <property type="project" value="UniProtKB-KW"/>
</dbReference>
<dbReference type="InterPro" id="IPR006142">
    <property type="entry name" value="INTEIN"/>
</dbReference>
<dbReference type="PROSITE" id="PS50818">
    <property type="entry name" value="INTEIN_C_TER"/>
    <property type="match status" value="1"/>
</dbReference>
<dbReference type="InterPro" id="IPR030934">
    <property type="entry name" value="Intein_C"/>
</dbReference>
<evidence type="ECO:0000256" key="1">
    <source>
        <dbReference type="ARBA" id="ARBA00022741"/>
    </source>
</evidence>
<dbReference type="InterPro" id="IPR027434">
    <property type="entry name" value="Homing_endonucl"/>
</dbReference>
<dbReference type="Gene3D" id="3.10.28.10">
    <property type="entry name" value="Homing endonucleases"/>
    <property type="match status" value="1"/>
</dbReference>
<keyword evidence="2" id="KW-0378">Hydrolase</keyword>
<dbReference type="Pfam" id="PF04851">
    <property type="entry name" value="ResIII"/>
    <property type="match status" value="1"/>
</dbReference>
<dbReference type="SUPFAM" id="SSF55608">
    <property type="entry name" value="Homing endonucleases"/>
    <property type="match status" value="1"/>
</dbReference>
<dbReference type="SMART" id="SM00490">
    <property type="entry name" value="HELICc"/>
    <property type="match status" value="1"/>
</dbReference>
<gene>
    <name evidence="9" type="ORF">EFP01_059</name>
</gene>
<dbReference type="InterPro" id="IPR036844">
    <property type="entry name" value="Hint_dom_sf"/>
</dbReference>
<keyword evidence="4" id="KW-0068">Autocatalytic cleavage</keyword>
<dbReference type="GO" id="GO:0016539">
    <property type="term" value="P:intein-mediated protein splicing"/>
    <property type="evidence" value="ECO:0007669"/>
    <property type="project" value="InterPro"/>
</dbReference>
<dbReference type="GO" id="GO:0004519">
    <property type="term" value="F:endonuclease activity"/>
    <property type="evidence" value="ECO:0007669"/>
    <property type="project" value="InterPro"/>
</dbReference>
<dbReference type="GO" id="GO:0005524">
    <property type="term" value="F:ATP binding"/>
    <property type="evidence" value="ECO:0007669"/>
    <property type="project" value="UniProtKB-KW"/>
</dbReference>
<dbReference type="SMART" id="SM00305">
    <property type="entry name" value="HintC"/>
    <property type="match status" value="1"/>
</dbReference>
<dbReference type="InterPro" id="IPR004860">
    <property type="entry name" value="LAGLIDADG_dom"/>
</dbReference>
<keyword evidence="3 9" id="KW-0347">Helicase</keyword>
<dbReference type="InterPro" id="IPR050615">
    <property type="entry name" value="ATP-dep_DNA_Helicase"/>
</dbReference>
<dbReference type="InterPro" id="IPR006935">
    <property type="entry name" value="Helicase/UvrB_N"/>
</dbReference>
<dbReference type="InterPro" id="IPR049409">
    <property type="entry name" value="UvsW_N"/>
</dbReference>
<dbReference type="GO" id="GO:0003677">
    <property type="term" value="F:DNA binding"/>
    <property type="evidence" value="ECO:0007669"/>
    <property type="project" value="InterPro"/>
</dbReference>
<keyword evidence="6" id="KW-0651">Protein splicing</keyword>
<evidence type="ECO:0000313" key="10">
    <source>
        <dbReference type="Proteomes" id="UP000224269"/>
    </source>
</evidence>
<evidence type="ECO:0000256" key="4">
    <source>
        <dbReference type="ARBA" id="ARBA00022813"/>
    </source>
</evidence>
<keyword evidence="10" id="KW-1185">Reference proteome</keyword>
<dbReference type="PROSITE" id="PS50819">
    <property type="entry name" value="INTEIN_ENDONUCLEASE"/>
    <property type="match status" value="1"/>
</dbReference>
<dbReference type="Gene3D" id="3.40.50.300">
    <property type="entry name" value="P-loop containing nucleotide triphosphate hydrolases"/>
    <property type="match status" value="2"/>
</dbReference>
<dbReference type="PANTHER" id="PTHR11274:SF0">
    <property type="entry name" value="GENERAL TRANSCRIPTION AND DNA REPAIR FACTOR IIH HELICASE SUBUNIT XPB"/>
    <property type="match status" value="1"/>
</dbReference>
<dbReference type="Pfam" id="PF14890">
    <property type="entry name" value="Intein_splicing"/>
    <property type="match status" value="1"/>
</dbReference>
<dbReference type="Pfam" id="PF14528">
    <property type="entry name" value="LAGLIDADG_3"/>
    <property type="match status" value="1"/>
</dbReference>
<accession>A0A288TXT4</accession>
<dbReference type="PROSITE" id="PS51194">
    <property type="entry name" value="HELICASE_CTER"/>
    <property type="match status" value="1"/>
</dbReference>
<evidence type="ECO:0000313" key="9">
    <source>
        <dbReference type="EMBL" id="APZ81986.1"/>
    </source>
</evidence>
<evidence type="ECO:0000259" key="7">
    <source>
        <dbReference type="PROSITE" id="PS50819"/>
    </source>
</evidence>
<protein>
    <submittedName>
        <fullName evidence="9">Putative helicase</fullName>
    </submittedName>
</protein>
<reference evidence="10" key="1">
    <citation type="submission" date="2016-12" db="EMBL/GenBank/DDBJ databases">
        <authorList>
            <person name="Lee J.-H."/>
            <person name="Kim Y.-T."/>
            <person name="Kim J.-H."/>
            <person name="Ryu S.-R."/>
        </authorList>
    </citation>
    <scope>NUCLEOTIDE SEQUENCE [LARGE SCALE GENOMIC DNA]</scope>
</reference>
<evidence type="ECO:0000256" key="5">
    <source>
        <dbReference type="ARBA" id="ARBA00022840"/>
    </source>
</evidence>
<dbReference type="NCBIfam" id="TIGR01443">
    <property type="entry name" value="intein_Cterm"/>
    <property type="match status" value="1"/>
</dbReference>
<dbReference type="EMBL" id="KY549443">
    <property type="protein sequence ID" value="APZ81986.1"/>
    <property type="molecule type" value="Genomic_DNA"/>
</dbReference>
<feature type="domain" description="DOD-type homing endonuclease" evidence="7">
    <location>
        <begin position="281"/>
        <end position="415"/>
    </location>
</feature>
<keyword evidence="5" id="KW-0067">ATP-binding</keyword>
<dbReference type="Gene3D" id="3.30.780.20">
    <property type="match status" value="1"/>
</dbReference>
<evidence type="ECO:0000256" key="2">
    <source>
        <dbReference type="ARBA" id="ARBA00022801"/>
    </source>
</evidence>
<dbReference type="Proteomes" id="UP000224269">
    <property type="component" value="Segment"/>
</dbReference>
<dbReference type="InterPro" id="IPR049430">
    <property type="entry name" value="UvsW_N_sf"/>
</dbReference>
<sequence>MRLVIDVMHTQIRFDENEGSLRSTIHRVMHEELGVKADGYQFSPAYKSGYWDGIIDFYNKDNDTFPTGLVPKVEEILGRLQTAMGSRGYMFQFEIIDDRPDKFMEVEEMDSEIKLNGDNGEIITLRDYQYDSVKSIIEKQTGIINVATNGGKCCYLNTKLLTSTKGYTDFGSLFKEYGINPNQPETTIENTFGIELINRYGQPEKPSHITINGVKHGNKVTTEKGWEETITDNHPLLTVASDGTHQWKEAKDLAVGDWIVARKGDNVYGCNNLCTEADAYALGALEADGYFGQPSQVTFTNNRSELLDSVDSLFTKFGLPTRSAPNSTSKDSKILRGITHAQDFYKYYGLIQGLAKDKAVPQCILEAPKEVQLAFLSGYLECEMSIEVPKCAIEVTSASKELLEQVQLMLLNMGYVANLSEKRVKSYEDNWYGRLTLGALDSAKLLNELTFITEQRQTQREAFYEALASRKRNPKGQTTPFGKELVRAYKDTYPNPPKGMKKAFDFPKTISIDRLRELVAKYPDGLPKYKLALDNLLDEQFVYSQVVSIEDAGYEPTFDLHMPETHSFIANGMINHNTEIASGLIQQILPALESGERIAFFTNSSSIFTQSIDRIEKRLGIKVGAFGAGKKDIQQVTFVMIPTITSAISADPEAKLKLTPKERMYKKLAKEIAPKFLTGFNQKGLLEGYIRNFQVKTKADLQLKHELEEAYYSCGTNKQVVMKMRSYQAEYEKVVEKKNGKVLKKYNEAKEFLESVAVMIVDEAHHTSSDTWYQALTACSNAQYRMALTGSIDMKNHVLWQRMQAIFGSITTKVSNDTLISLGHSAKPKITIFPIIAPTDIENSNYMDAYKMGIVDNVYRNSLIAKLTKKMYESGSGVLVIINRIEHGETISELLDAEGVPHYFIHGELDNDLRDEKLQEMRDGHLKVMISSTIIDEGVDISGIDTLILGAGGKSLRQTLQRVGRGLRKKKTGENKVSVFDFYDLTNKHLKKHSEERRKIYEKEQFEIVDIPLPTK</sequence>
<dbReference type="InterPro" id="IPR003586">
    <property type="entry name" value="Hint_dom_C"/>
</dbReference>
<evidence type="ECO:0000256" key="6">
    <source>
        <dbReference type="ARBA" id="ARBA00023000"/>
    </source>
</evidence>
<keyword evidence="1" id="KW-0547">Nucleotide-binding</keyword>
<name>A0A288TXT4_9CAUD</name>
<organism evidence="9 10">
    <name type="scientific">Enterococcus phage EFP01</name>
    <dbReference type="NCBI Taxonomy" id="1926594"/>
    <lineage>
        <taxon>Viruses</taxon>
        <taxon>Duplodnaviria</taxon>
        <taxon>Heunggongvirae</taxon>
        <taxon>Uroviricota</taxon>
        <taxon>Caudoviricetes</taxon>
        <taxon>Herelleviridae</taxon>
        <taxon>Brockvirinae</taxon>
        <taxon>Schiekvirus</taxon>
        <taxon>Schiekvirus EFP01</taxon>
    </lineage>
</organism>
<dbReference type="Pfam" id="PF21241">
    <property type="entry name" value="UvsW_N"/>
    <property type="match status" value="1"/>
</dbReference>
<dbReference type="InterPro" id="IPR001650">
    <property type="entry name" value="Helicase_C-like"/>
</dbReference>
<dbReference type="PANTHER" id="PTHR11274">
    <property type="entry name" value="RAD25/XP-B DNA REPAIR HELICASE"/>
    <property type="match status" value="1"/>
</dbReference>